<dbReference type="CDD" id="cd06267">
    <property type="entry name" value="PBP1_LacI_sugar_binding-like"/>
    <property type="match status" value="1"/>
</dbReference>
<dbReference type="PROSITE" id="PS00356">
    <property type="entry name" value="HTH_LACI_1"/>
    <property type="match status" value="1"/>
</dbReference>
<keyword evidence="2" id="KW-0238">DNA-binding</keyword>
<dbReference type="SUPFAM" id="SSF47413">
    <property type="entry name" value="lambda repressor-like DNA-binding domains"/>
    <property type="match status" value="1"/>
</dbReference>
<feature type="domain" description="HTH lacI-type" evidence="4">
    <location>
        <begin position="17"/>
        <end position="71"/>
    </location>
</feature>
<protein>
    <submittedName>
        <fullName evidence="5">LacI family transcriptional regulator</fullName>
    </submittedName>
</protein>
<sequence length="350" mass="39334">MGDHMAKDRKLYLNERTTIRDVAQEAGVSLTTVSHALNGYKDVSEKTRQKVMEVARRLDYIPDEAGRSLRGIQKKTIALLLAGELPEEDPSGIMFGLTSGIYKIAQKMEYEFTILTMPTNKQIKISFGQICKKKKLAGIIVDGLAMDMPYYEQIKNSEIPCVLVDVALESDHVCEVSVDNEKASFEEVEHLIENGCRNIAMLSGKKMAQVSERRECGYRRALEKHGLHIREEWIEDCLFEQKIAVQKSIELKKSYPEIDAFFCVSDSIAIGAIEGMGQLGVRVPDDVAIAGFDDYTVSQYIHGGITSIKQYPYKMGVACANTVISMIEGNRVPDWIPMEYKLMKRASTKK</sequence>
<proteinExistence type="predicted"/>
<accession>A0A3R6GPB2</accession>
<dbReference type="Proteomes" id="UP000284465">
    <property type="component" value="Unassembled WGS sequence"/>
</dbReference>
<dbReference type="GO" id="GO:0000976">
    <property type="term" value="F:transcription cis-regulatory region binding"/>
    <property type="evidence" value="ECO:0007669"/>
    <property type="project" value="TreeGrafter"/>
</dbReference>
<dbReference type="SUPFAM" id="SSF53822">
    <property type="entry name" value="Periplasmic binding protein-like I"/>
    <property type="match status" value="1"/>
</dbReference>
<dbReference type="PROSITE" id="PS50932">
    <property type="entry name" value="HTH_LACI_2"/>
    <property type="match status" value="1"/>
</dbReference>
<dbReference type="InterPro" id="IPR010982">
    <property type="entry name" value="Lambda_DNA-bd_dom_sf"/>
</dbReference>
<dbReference type="PANTHER" id="PTHR30146:SF109">
    <property type="entry name" value="HTH-TYPE TRANSCRIPTIONAL REGULATOR GALS"/>
    <property type="match status" value="1"/>
</dbReference>
<dbReference type="Gene3D" id="1.10.260.40">
    <property type="entry name" value="lambda repressor-like DNA-binding domains"/>
    <property type="match status" value="1"/>
</dbReference>
<reference evidence="5 6" key="1">
    <citation type="submission" date="2018-08" db="EMBL/GenBank/DDBJ databases">
        <title>A genome reference for cultivated species of the human gut microbiota.</title>
        <authorList>
            <person name="Zou Y."/>
            <person name="Xue W."/>
            <person name="Luo G."/>
        </authorList>
    </citation>
    <scope>NUCLEOTIDE SEQUENCE [LARGE SCALE GENOMIC DNA]</scope>
    <source>
        <strain evidence="5 6">AM43-11</strain>
    </source>
</reference>
<dbReference type="Gene3D" id="3.40.50.2300">
    <property type="match status" value="2"/>
</dbReference>
<dbReference type="PRINTS" id="PR00036">
    <property type="entry name" value="HTHLACI"/>
</dbReference>
<dbReference type="PANTHER" id="PTHR30146">
    <property type="entry name" value="LACI-RELATED TRANSCRIPTIONAL REPRESSOR"/>
    <property type="match status" value="1"/>
</dbReference>
<dbReference type="GO" id="GO:0003700">
    <property type="term" value="F:DNA-binding transcription factor activity"/>
    <property type="evidence" value="ECO:0007669"/>
    <property type="project" value="TreeGrafter"/>
</dbReference>
<name>A0A3R6GPB2_9FIRM</name>
<organism evidence="5 6">
    <name type="scientific">Roseburia intestinalis</name>
    <dbReference type="NCBI Taxonomy" id="166486"/>
    <lineage>
        <taxon>Bacteria</taxon>
        <taxon>Bacillati</taxon>
        <taxon>Bacillota</taxon>
        <taxon>Clostridia</taxon>
        <taxon>Lachnospirales</taxon>
        <taxon>Lachnospiraceae</taxon>
        <taxon>Roseburia</taxon>
    </lineage>
</organism>
<comment type="caution">
    <text evidence="5">The sequence shown here is derived from an EMBL/GenBank/DDBJ whole genome shotgun (WGS) entry which is preliminary data.</text>
</comment>
<dbReference type="AlphaFoldDB" id="A0A3R6GPB2"/>
<dbReference type="Pfam" id="PF00356">
    <property type="entry name" value="LacI"/>
    <property type="match status" value="1"/>
</dbReference>
<evidence type="ECO:0000256" key="3">
    <source>
        <dbReference type="ARBA" id="ARBA00023163"/>
    </source>
</evidence>
<dbReference type="InterPro" id="IPR028082">
    <property type="entry name" value="Peripla_BP_I"/>
</dbReference>
<dbReference type="EMBL" id="QSFP01000014">
    <property type="protein sequence ID" value="RHA66020.1"/>
    <property type="molecule type" value="Genomic_DNA"/>
</dbReference>
<dbReference type="InterPro" id="IPR046335">
    <property type="entry name" value="LacI/GalR-like_sensor"/>
</dbReference>
<evidence type="ECO:0000256" key="2">
    <source>
        <dbReference type="ARBA" id="ARBA00023125"/>
    </source>
</evidence>
<dbReference type="InterPro" id="IPR000843">
    <property type="entry name" value="HTH_LacI"/>
</dbReference>
<gene>
    <name evidence="5" type="ORF">DW927_12665</name>
</gene>
<keyword evidence="1" id="KW-0805">Transcription regulation</keyword>
<evidence type="ECO:0000313" key="5">
    <source>
        <dbReference type="EMBL" id="RHA66020.1"/>
    </source>
</evidence>
<dbReference type="Pfam" id="PF13377">
    <property type="entry name" value="Peripla_BP_3"/>
    <property type="match status" value="1"/>
</dbReference>
<evidence type="ECO:0000313" key="6">
    <source>
        <dbReference type="Proteomes" id="UP000284465"/>
    </source>
</evidence>
<evidence type="ECO:0000259" key="4">
    <source>
        <dbReference type="PROSITE" id="PS50932"/>
    </source>
</evidence>
<keyword evidence="3" id="KW-0804">Transcription</keyword>
<dbReference type="CDD" id="cd01392">
    <property type="entry name" value="HTH_LacI"/>
    <property type="match status" value="1"/>
</dbReference>
<dbReference type="SMART" id="SM00354">
    <property type="entry name" value="HTH_LACI"/>
    <property type="match status" value="1"/>
</dbReference>
<evidence type="ECO:0000256" key="1">
    <source>
        <dbReference type="ARBA" id="ARBA00023015"/>
    </source>
</evidence>